<accession>A0A8S4Q3U9</accession>
<evidence type="ECO:0000256" key="2">
    <source>
        <dbReference type="SAM" id="Phobius"/>
    </source>
</evidence>
<keyword evidence="4" id="KW-1185">Reference proteome</keyword>
<feature type="compositionally biased region" description="Basic residues" evidence="1">
    <location>
        <begin position="52"/>
        <end position="69"/>
    </location>
</feature>
<feature type="region of interest" description="Disordered" evidence="1">
    <location>
        <begin position="46"/>
        <end position="74"/>
    </location>
</feature>
<keyword evidence="2" id="KW-1133">Transmembrane helix</keyword>
<keyword evidence="2" id="KW-0812">Transmembrane</keyword>
<dbReference type="Proteomes" id="UP000749559">
    <property type="component" value="Unassembled WGS sequence"/>
</dbReference>
<sequence>MAAAILHTYGMGQLKQDQPSILANLKEQSTTIMRDDDALHIEAMEMTPIPKRSPRHKPTKPRAKPKPKTKAKDTLSVKAAKLRETCDMLALKFSILGTLIVGAVDIITDWVNCAEILKHPIEHESMGGNAGKRTLHAILAFCCVAALLNFLQLHYVKYVFSGKRGPFITLFRKSYEFCDMNISLLLLILEDLPIGMVMLVVSMSDLCVLKAHIPTLLNRISCVASLVSVLWKTGQALYYICIVSGRRKCLQYECDLRQRYGCGFTVLILILATFSVTSYNAYEAFRDHPELDQVLVNTNHRSVYRWQSHDSEGNITESSYHIDKINPLLTVQNIFDPERGSINRFKVPCADVTHDPRYLIENQDEFDPTRNDTCFFMIRFFYNQDNGTVNYNFGYGTGKDINGANISCKNPRKSHIPLNWTDEAYKGLLEQNCSINPLQIKLLEEQTREEHRKGMLFLQFLNRQKDDAHELSKPKCKASFSANVTEQNNYLLPINVTFNQQVCRLNVKHNATFSLCNSDADIIGKNIILLTCCVTLTWLLRAFWL</sequence>
<feature type="transmembrane region" description="Helical" evidence="2">
    <location>
        <begin position="89"/>
        <end position="108"/>
    </location>
</feature>
<feature type="transmembrane region" description="Helical" evidence="2">
    <location>
        <begin position="181"/>
        <end position="204"/>
    </location>
</feature>
<evidence type="ECO:0000313" key="4">
    <source>
        <dbReference type="Proteomes" id="UP000749559"/>
    </source>
</evidence>
<feature type="transmembrane region" description="Helical" evidence="2">
    <location>
        <begin position="260"/>
        <end position="282"/>
    </location>
</feature>
<dbReference type="EMBL" id="CAIIXF020000012">
    <property type="protein sequence ID" value="CAH1800920.1"/>
    <property type="molecule type" value="Genomic_DNA"/>
</dbReference>
<feature type="transmembrane region" description="Helical" evidence="2">
    <location>
        <begin position="216"/>
        <end position="240"/>
    </location>
</feature>
<reference evidence="3" key="1">
    <citation type="submission" date="2022-03" db="EMBL/GenBank/DDBJ databases">
        <authorList>
            <person name="Martin C."/>
        </authorList>
    </citation>
    <scope>NUCLEOTIDE SEQUENCE</scope>
</reference>
<proteinExistence type="predicted"/>
<gene>
    <name evidence="3" type="ORF">OFUS_LOCUS24756</name>
</gene>
<evidence type="ECO:0000313" key="3">
    <source>
        <dbReference type="EMBL" id="CAH1800920.1"/>
    </source>
</evidence>
<organism evidence="3 4">
    <name type="scientific">Owenia fusiformis</name>
    <name type="common">Polychaete worm</name>
    <dbReference type="NCBI Taxonomy" id="6347"/>
    <lineage>
        <taxon>Eukaryota</taxon>
        <taxon>Metazoa</taxon>
        <taxon>Spiralia</taxon>
        <taxon>Lophotrochozoa</taxon>
        <taxon>Annelida</taxon>
        <taxon>Polychaeta</taxon>
        <taxon>Sedentaria</taxon>
        <taxon>Canalipalpata</taxon>
        <taxon>Sabellida</taxon>
        <taxon>Oweniida</taxon>
        <taxon>Oweniidae</taxon>
        <taxon>Owenia</taxon>
    </lineage>
</organism>
<keyword evidence="2" id="KW-0472">Membrane</keyword>
<name>A0A8S4Q3U9_OWEFU</name>
<protein>
    <submittedName>
        <fullName evidence="3">Uncharacterized protein</fullName>
    </submittedName>
</protein>
<evidence type="ECO:0000256" key="1">
    <source>
        <dbReference type="SAM" id="MobiDB-lite"/>
    </source>
</evidence>
<comment type="caution">
    <text evidence="3">The sequence shown here is derived from an EMBL/GenBank/DDBJ whole genome shotgun (WGS) entry which is preliminary data.</text>
</comment>
<dbReference type="AlphaFoldDB" id="A0A8S4Q3U9"/>
<feature type="transmembrane region" description="Helical" evidence="2">
    <location>
        <begin position="135"/>
        <end position="160"/>
    </location>
</feature>